<dbReference type="Proteomes" id="UP000076532">
    <property type="component" value="Unassembled WGS sequence"/>
</dbReference>
<dbReference type="AlphaFoldDB" id="A0A165ZJ24"/>
<evidence type="ECO:0000313" key="1">
    <source>
        <dbReference type="EMBL" id="KZP10646.1"/>
    </source>
</evidence>
<protein>
    <recommendedName>
        <fullName evidence="3">HTH CENPB-type domain-containing protein</fullName>
    </recommendedName>
</protein>
<dbReference type="EMBL" id="KV417676">
    <property type="protein sequence ID" value="KZP10646.1"/>
    <property type="molecule type" value="Genomic_DNA"/>
</dbReference>
<proteinExistence type="predicted"/>
<reference evidence="1 2" key="1">
    <citation type="journal article" date="2016" name="Mol. Biol. Evol.">
        <title>Comparative Genomics of Early-Diverging Mushroom-Forming Fungi Provides Insights into the Origins of Lignocellulose Decay Capabilities.</title>
        <authorList>
            <person name="Nagy L.G."/>
            <person name="Riley R."/>
            <person name="Tritt A."/>
            <person name="Adam C."/>
            <person name="Daum C."/>
            <person name="Floudas D."/>
            <person name="Sun H."/>
            <person name="Yadav J.S."/>
            <person name="Pangilinan J."/>
            <person name="Larsson K.H."/>
            <person name="Matsuura K."/>
            <person name="Barry K."/>
            <person name="Labutti K."/>
            <person name="Kuo R."/>
            <person name="Ohm R.A."/>
            <person name="Bhattacharya S.S."/>
            <person name="Shirouzu T."/>
            <person name="Yoshinaga Y."/>
            <person name="Martin F.M."/>
            <person name="Grigoriev I.V."/>
            <person name="Hibbett D.S."/>
        </authorList>
    </citation>
    <scope>NUCLEOTIDE SEQUENCE [LARGE SCALE GENOMIC DNA]</scope>
    <source>
        <strain evidence="1 2">CBS 109695</strain>
    </source>
</reference>
<name>A0A165ZJ24_9AGAM</name>
<gene>
    <name evidence="1" type="ORF">FIBSPDRAFT_711027</name>
</gene>
<keyword evidence="2" id="KW-1185">Reference proteome</keyword>
<accession>A0A165ZJ24</accession>
<sequence length="138" mass="15322">MPFKALTITKKAQLARESYEDIKARVIKAYSAELLKAKGKGARTVAKDFVHLYKLETGLDIKLDHVTIIRGAKGGRSRAQANAAKSHLTDGEAKIVIDYIAEVGNRGFPLSHRRLREHANAILRARLGDSFEGLGKRW</sequence>
<feature type="non-terminal residue" evidence="1">
    <location>
        <position position="138"/>
    </location>
</feature>
<dbReference type="OrthoDB" id="2668963at2759"/>
<evidence type="ECO:0008006" key="3">
    <source>
        <dbReference type="Google" id="ProtNLM"/>
    </source>
</evidence>
<organism evidence="1 2">
    <name type="scientific">Athelia psychrophila</name>
    <dbReference type="NCBI Taxonomy" id="1759441"/>
    <lineage>
        <taxon>Eukaryota</taxon>
        <taxon>Fungi</taxon>
        <taxon>Dikarya</taxon>
        <taxon>Basidiomycota</taxon>
        <taxon>Agaricomycotina</taxon>
        <taxon>Agaricomycetes</taxon>
        <taxon>Agaricomycetidae</taxon>
        <taxon>Atheliales</taxon>
        <taxon>Atheliaceae</taxon>
        <taxon>Athelia</taxon>
    </lineage>
</organism>
<evidence type="ECO:0000313" key="2">
    <source>
        <dbReference type="Proteomes" id="UP000076532"/>
    </source>
</evidence>
<dbReference type="STRING" id="436010.A0A165ZJ24"/>